<dbReference type="Proteomes" id="UP000249818">
    <property type="component" value="Chromosome BARAN1"/>
</dbReference>
<evidence type="ECO:0000256" key="1">
    <source>
        <dbReference type="ARBA" id="ARBA00022679"/>
    </source>
</evidence>
<dbReference type="KEGG" id="bana:BARAN1_1241"/>
<keyword evidence="1 2" id="KW-0808">Transferase</keyword>
<dbReference type="InterPro" id="IPR006130">
    <property type="entry name" value="Asp/Orn_carbamoylTrfase"/>
</dbReference>
<dbReference type="Pfam" id="PF00185">
    <property type="entry name" value="OTCace"/>
    <property type="match status" value="1"/>
</dbReference>
<dbReference type="SUPFAM" id="SSF53671">
    <property type="entry name" value="Aspartate/ornithine carbamoyltransferase"/>
    <property type="match status" value="1"/>
</dbReference>
<dbReference type="InterPro" id="IPR002292">
    <property type="entry name" value="Orn/put_carbamltrans"/>
</dbReference>
<dbReference type="GO" id="GO:0042450">
    <property type="term" value="P:L-arginine biosynthetic process via ornithine"/>
    <property type="evidence" value="ECO:0007669"/>
    <property type="project" value="TreeGrafter"/>
</dbReference>
<gene>
    <name evidence="5" type="primary">argF</name>
    <name evidence="5" type="ORF">BARAN1_1241</name>
</gene>
<dbReference type="PRINTS" id="PR00102">
    <property type="entry name" value="OTCASE"/>
</dbReference>
<dbReference type="InterPro" id="IPR036901">
    <property type="entry name" value="Asp/Orn_carbamoylTrfase_sf"/>
</dbReference>
<evidence type="ECO:0000313" key="5">
    <source>
        <dbReference type="EMBL" id="SQD93263.1"/>
    </source>
</evidence>
<dbReference type="EC" id="2.1.3.3" evidence="5"/>
<dbReference type="GO" id="GO:0004585">
    <property type="term" value="F:ornithine carbamoyltransferase activity"/>
    <property type="evidence" value="ECO:0007669"/>
    <property type="project" value="UniProtKB-EC"/>
</dbReference>
<comment type="similarity">
    <text evidence="2">Belongs to the aspartate/ornithine carbamoyltransferase superfamily.</text>
</comment>
<dbReference type="InterPro" id="IPR006131">
    <property type="entry name" value="Asp_carbamoyltransf_Asp/Orn-bd"/>
</dbReference>
<dbReference type="OrthoDB" id="9802587at2"/>
<dbReference type="EMBL" id="LS483254">
    <property type="protein sequence ID" value="SQD93263.1"/>
    <property type="molecule type" value="Genomic_DNA"/>
</dbReference>
<dbReference type="PRINTS" id="PR00100">
    <property type="entry name" value="AOTCASE"/>
</dbReference>
<keyword evidence="6" id="KW-1185">Reference proteome</keyword>
<protein>
    <submittedName>
        <fullName evidence="5">Ornithine carbamoyltransferase (OTCase)</fullName>
        <ecNumber evidence="5">2.1.3.3</ecNumber>
    </submittedName>
</protein>
<feature type="domain" description="Aspartate/ornithine carbamoyltransferase carbamoyl-P binding" evidence="4">
    <location>
        <begin position="8"/>
        <end position="152"/>
    </location>
</feature>
<organism evidence="5 6">
    <name type="scientific">Candidatus Bipolaricaulis anaerobius</name>
    <dbReference type="NCBI Taxonomy" id="2026885"/>
    <lineage>
        <taxon>Bacteria</taxon>
        <taxon>Candidatus Bipolaricaulota</taxon>
        <taxon>Candidatus Bipolaricaulia</taxon>
        <taxon>Candidatus Bipolaricaulales</taxon>
        <taxon>Candidatus Bipolaricaulaceae</taxon>
        <taxon>Candidatus Bipolaricaulis</taxon>
    </lineage>
</organism>
<dbReference type="PANTHER" id="PTHR45753:SF3">
    <property type="entry name" value="ORNITHINE TRANSCARBAMYLASE, MITOCHONDRIAL"/>
    <property type="match status" value="1"/>
</dbReference>
<dbReference type="PANTHER" id="PTHR45753">
    <property type="entry name" value="ORNITHINE CARBAMOYLTRANSFERASE, MITOCHONDRIAL"/>
    <property type="match status" value="1"/>
</dbReference>
<dbReference type="AlphaFoldDB" id="A0A2X3K8F9"/>
<dbReference type="InterPro" id="IPR006132">
    <property type="entry name" value="Asp/Orn_carbamoyltranf_P-bd"/>
</dbReference>
<dbReference type="GO" id="GO:0016597">
    <property type="term" value="F:amino acid binding"/>
    <property type="evidence" value="ECO:0007669"/>
    <property type="project" value="InterPro"/>
</dbReference>
<reference evidence="6" key="1">
    <citation type="submission" date="2018-05" db="EMBL/GenBank/DDBJ databases">
        <authorList>
            <person name="Hao L."/>
        </authorList>
    </citation>
    <scope>NUCLEOTIDE SEQUENCE [LARGE SCALE GENOMIC DNA]</scope>
</reference>
<dbReference type="RefSeq" id="WP_122031653.1">
    <property type="nucleotide sequence ID" value="NZ_LS483254.1"/>
</dbReference>
<proteinExistence type="inferred from homology"/>
<evidence type="ECO:0000313" key="6">
    <source>
        <dbReference type="Proteomes" id="UP000249818"/>
    </source>
</evidence>
<feature type="domain" description="Aspartate/ornithine carbamoyltransferase Asp/Orn-binding" evidence="3">
    <location>
        <begin position="179"/>
        <end position="323"/>
    </location>
</feature>
<dbReference type="GO" id="GO:0019240">
    <property type="term" value="P:citrulline biosynthetic process"/>
    <property type="evidence" value="ECO:0007669"/>
    <property type="project" value="TreeGrafter"/>
</dbReference>
<evidence type="ECO:0000259" key="4">
    <source>
        <dbReference type="Pfam" id="PF02729"/>
    </source>
</evidence>
<evidence type="ECO:0000256" key="2">
    <source>
        <dbReference type="RuleBase" id="RU003634"/>
    </source>
</evidence>
<accession>A0A2X3K8F9</accession>
<dbReference type="Pfam" id="PF02729">
    <property type="entry name" value="OTCace_N"/>
    <property type="match status" value="1"/>
</dbReference>
<name>A0A2X3K8F9_9BACT</name>
<dbReference type="Gene3D" id="3.40.50.1370">
    <property type="entry name" value="Aspartate/ornithine carbamoyltransferase"/>
    <property type="match status" value="2"/>
</dbReference>
<evidence type="ECO:0000259" key="3">
    <source>
        <dbReference type="Pfam" id="PF00185"/>
    </source>
</evidence>
<sequence length="329" mass="37210">MSSFFRGRHFITCQDYTRDEIDVFLDVARELKLKFAHDEPTPWLLYKTVFMIFYDSSTRTRNSIEAGITQLGGHAHFLTPDKLQLSHGETPEDTAEVLSRLGHAIAIRACEYGKGNEYLRRTAARSRVPVLNLQDDVYHPMQVLADIMTIRERFGTDLHGVKVGISWAYAESHLKPLSVPQSQILLFARYGMDITLAYPEKFDLSPEIMAQARENAAHHGGKITVTHDMDEAFDKADVVIPKNWGGFFAASTPEGIVAETKKHRDWICDERRMKLTRRHAIYMHALPADRGKEVTDAVIDGPQSVVYDEAENRLHTAKAVMALTMGGRP</sequence>